<organism evidence="1 2">
    <name type="scientific">Methanobacterium congolense</name>
    <dbReference type="NCBI Taxonomy" id="118062"/>
    <lineage>
        <taxon>Archaea</taxon>
        <taxon>Methanobacteriati</taxon>
        <taxon>Methanobacteriota</taxon>
        <taxon>Methanomada group</taxon>
        <taxon>Methanobacteria</taxon>
        <taxon>Methanobacteriales</taxon>
        <taxon>Methanobacteriaceae</taxon>
        <taxon>Methanobacterium</taxon>
    </lineage>
</organism>
<dbReference type="OrthoDB" id="68236at2157"/>
<dbReference type="KEGG" id="mcub:MCBB_1538"/>
<sequence length="115" mass="12839">MTGVSEAVTFIQEVEGVETDLIIPSAFVKDFHFSTEEHLMIMLRVVGPDASKVVDFFEDSEEELFIINTTAGDGEKVSDEFLLVSMYMDEGPAITVDIDTEPAMARVILDFKRVE</sequence>
<dbReference type="Proteomes" id="UP000094707">
    <property type="component" value="Chromosome I"/>
</dbReference>
<gene>
    <name evidence="1" type="ORF">MCBB_1538</name>
</gene>
<reference evidence="1 2" key="1">
    <citation type="submission" date="2016-08" db="EMBL/GenBank/DDBJ databases">
        <authorList>
            <person name="Seilhamer J.J."/>
        </authorList>
    </citation>
    <scope>NUCLEOTIDE SEQUENCE [LARGE SCALE GENOMIC DNA]</scope>
    <source>
        <strain evidence="1">Buetzberg</strain>
    </source>
</reference>
<evidence type="ECO:0000313" key="2">
    <source>
        <dbReference type="Proteomes" id="UP000094707"/>
    </source>
</evidence>
<dbReference type="AlphaFoldDB" id="A0A1D3L3G1"/>
<name>A0A1D3L3G1_9EURY</name>
<protein>
    <submittedName>
        <fullName evidence="1">Uncharacterized protein</fullName>
    </submittedName>
</protein>
<keyword evidence="2" id="KW-1185">Reference proteome</keyword>
<dbReference type="RefSeq" id="WP_071907189.1">
    <property type="nucleotide sequence ID" value="NZ_LT607756.1"/>
</dbReference>
<dbReference type="EMBL" id="LT607756">
    <property type="protein sequence ID" value="SCG86093.1"/>
    <property type="molecule type" value="Genomic_DNA"/>
</dbReference>
<accession>A0A1D3L3G1</accession>
<proteinExistence type="predicted"/>
<evidence type="ECO:0000313" key="1">
    <source>
        <dbReference type="EMBL" id="SCG86093.1"/>
    </source>
</evidence>
<dbReference type="GeneID" id="30412379"/>